<dbReference type="InterPro" id="IPR011333">
    <property type="entry name" value="SKP1/BTB/POZ_sf"/>
</dbReference>
<evidence type="ECO:0000313" key="3">
    <source>
        <dbReference type="Proteomes" id="UP000054270"/>
    </source>
</evidence>
<reference evidence="3" key="1">
    <citation type="submission" date="2014-04" db="EMBL/GenBank/DDBJ databases">
        <title>Evolutionary Origins and Diversification of the Mycorrhizal Mutualists.</title>
        <authorList>
            <consortium name="DOE Joint Genome Institute"/>
            <consortium name="Mycorrhizal Genomics Consortium"/>
            <person name="Kohler A."/>
            <person name="Kuo A."/>
            <person name="Nagy L.G."/>
            <person name="Floudas D."/>
            <person name="Copeland A."/>
            <person name="Barry K.W."/>
            <person name="Cichocki N."/>
            <person name="Veneault-Fourrey C."/>
            <person name="LaButti K."/>
            <person name="Lindquist E.A."/>
            <person name="Lipzen A."/>
            <person name="Lundell T."/>
            <person name="Morin E."/>
            <person name="Murat C."/>
            <person name="Riley R."/>
            <person name="Ohm R."/>
            <person name="Sun H."/>
            <person name="Tunlid A."/>
            <person name="Henrissat B."/>
            <person name="Grigoriev I.V."/>
            <person name="Hibbett D.S."/>
            <person name="Martin F."/>
        </authorList>
    </citation>
    <scope>NUCLEOTIDE SEQUENCE [LARGE SCALE GENOMIC DNA]</scope>
    <source>
        <strain evidence="3">FD-334 SS-4</strain>
    </source>
</reference>
<keyword evidence="3" id="KW-1185">Reference proteome</keyword>
<dbReference type="InterPro" id="IPR000210">
    <property type="entry name" value="BTB/POZ_dom"/>
</dbReference>
<dbReference type="OMA" id="DSHALCE"/>
<organism evidence="2 3">
    <name type="scientific">Hypholoma sublateritium (strain FD-334 SS-4)</name>
    <dbReference type="NCBI Taxonomy" id="945553"/>
    <lineage>
        <taxon>Eukaryota</taxon>
        <taxon>Fungi</taxon>
        <taxon>Dikarya</taxon>
        <taxon>Basidiomycota</taxon>
        <taxon>Agaricomycotina</taxon>
        <taxon>Agaricomycetes</taxon>
        <taxon>Agaricomycetidae</taxon>
        <taxon>Agaricales</taxon>
        <taxon>Agaricineae</taxon>
        <taxon>Strophariaceae</taxon>
        <taxon>Hypholoma</taxon>
    </lineage>
</organism>
<dbReference type="Pfam" id="PF00651">
    <property type="entry name" value="BTB"/>
    <property type="match status" value="1"/>
</dbReference>
<dbReference type="EMBL" id="KN817574">
    <property type="protein sequence ID" value="KJA19716.1"/>
    <property type="molecule type" value="Genomic_DNA"/>
</dbReference>
<sequence length="338" mass="38956">MSQGPPTHSDLGLDYAEPEETQVKRCEELWFDDGNVVLQVGHAQFRVHKSILSRQSTVFRDMFALPQPNDTSDWVDGCPVIIMSGDRAEDWEMVLSTFVYRVTTMSTTSLIVPKVAAMVHLGRKYEFGRLYQEVVDLFIVKFPNYLLAYDNNTENFEIWVIRNIAGILAIAEEAGLWSVLPVVYYMALTCQRFKDDLGIFSPSLNIPAHHLRCLINGRIKLCRAVVEYKFNWAAELWESDGSPPPICTKAESCHKVRSKIVKKAFDQLGYGIRQALGKWTETVDDSHALCEKCRRYGRRQFENGREKIWSQLGFFFFDDDWEDMIDQDTDILPTGWRT</sequence>
<gene>
    <name evidence="2" type="ORF">HYPSUDRAFT_217461</name>
</gene>
<evidence type="ECO:0000313" key="2">
    <source>
        <dbReference type="EMBL" id="KJA19716.1"/>
    </source>
</evidence>
<dbReference type="SUPFAM" id="SSF54695">
    <property type="entry name" value="POZ domain"/>
    <property type="match status" value="1"/>
</dbReference>
<proteinExistence type="predicted"/>
<dbReference type="CDD" id="cd18186">
    <property type="entry name" value="BTB_POZ_ZBTB_KLHL-like"/>
    <property type="match status" value="1"/>
</dbReference>
<dbReference type="OrthoDB" id="3217871at2759"/>
<dbReference type="Proteomes" id="UP000054270">
    <property type="component" value="Unassembled WGS sequence"/>
</dbReference>
<feature type="domain" description="BTB" evidence="1">
    <location>
        <begin position="34"/>
        <end position="107"/>
    </location>
</feature>
<evidence type="ECO:0000259" key="1">
    <source>
        <dbReference type="PROSITE" id="PS50097"/>
    </source>
</evidence>
<dbReference type="AlphaFoldDB" id="A0A0D2NT26"/>
<dbReference type="PROSITE" id="PS50097">
    <property type="entry name" value="BTB"/>
    <property type="match status" value="1"/>
</dbReference>
<accession>A0A0D2NT26</accession>
<protein>
    <recommendedName>
        <fullName evidence="1">BTB domain-containing protein</fullName>
    </recommendedName>
</protein>
<dbReference type="Gene3D" id="3.30.710.10">
    <property type="entry name" value="Potassium Channel Kv1.1, Chain A"/>
    <property type="match status" value="1"/>
</dbReference>
<name>A0A0D2NT26_HYPSF</name>